<protein>
    <submittedName>
        <fullName evidence="2">Uncharacterized protein</fullName>
    </submittedName>
</protein>
<dbReference type="HOGENOM" id="CLU_2498722_0_0_1"/>
<feature type="compositionally biased region" description="Polar residues" evidence="1">
    <location>
        <begin position="1"/>
        <end position="10"/>
    </location>
</feature>
<dbReference type="AlphaFoldDB" id="A0A0C9ZMW0"/>
<evidence type="ECO:0000256" key="1">
    <source>
        <dbReference type="SAM" id="MobiDB-lite"/>
    </source>
</evidence>
<reference evidence="3" key="2">
    <citation type="submission" date="2015-01" db="EMBL/GenBank/DDBJ databases">
        <title>Evolutionary Origins and Diversification of the Mycorrhizal Mutualists.</title>
        <authorList>
            <consortium name="DOE Joint Genome Institute"/>
            <consortium name="Mycorrhizal Genomics Consortium"/>
            <person name="Kohler A."/>
            <person name="Kuo A."/>
            <person name="Nagy L.G."/>
            <person name="Floudas D."/>
            <person name="Copeland A."/>
            <person name="Barry K.W."/>
            <person name="Cichocki N."/>
            <person name="Veneault-Fourrey C."/>
            <person name="LaButti K."/>
            <person name="Lindquist E.A."/>
            <person name="Lipzen A."/>
            <person name="Lundell T."/>
            <person name="Morin E."/>
            <person name="Murat C."/>
            <person name="Riley R."/>
            <person name="Ohm R."/>
            <person name="Sun H."/>
            <person name="Tunlid A."/>
            <person name="Henrissat B."/>
            <person name="Grigoriev I.V."/>
            <person name="Hibbett D.S."/>
            <person name="Martin F."/>
        </authorList>
    </citation>
    <scope>NUCLEOTIDE SEQUENCE [LARGE SCALE GENOMIC DNA]</scope>
    <source>
        <strain evidence="3">441</strain>
    </source>
</reference>
<dbReference type="Proteomes" id="UP000054018">
    <property type="component" value="Unassembled WGS sequence"/>
</dbReference>
<name>A0A0C9ZMW0_9AGAM</name>
<reference evidence="2 3" key="1">
    <citation type="submission" date="2014-04" db="EMBL/GenBank/DDBJ databases">
        <authorList>
            <consortium name="DOE Joint Genome Institute"/>
            <person name="Kuo A."/>
            <person name="Kohler A."/>
            <person name="Costa M.D."/>
            <person name="Nagy L.G."/>
            <person name="Floudas D."/>
            <person name="Copeland A."/>
            <person name="Barry K.W."/>
            <person name="Cichocki N."/>
            <person name="Veneault-Fourrey C."/>
            <person name="LaButti K."/>
            <person name="Lindquist E.A."/>
            <person name="Lipzen A."/>
            <person name="Lundell T."/>
            <person name="Morin E."/>
            <person name="Murat C."/>
            <person name="Sun H."/>
            <person name="Tunlid A."/>
            <person name="Henrissat B."/>
            <person name="Grigoriev I.V."/>
            <person name="Hibbett D.S."/>
            <person name="Martin F."/>
            <person name="Nordberg H.P."/>
            <person name="Cantor M.N."/>
            <person name="Hua S.X."/>
        </authorList>
    </citation>
    <scope>NUCLEOTIDE SEQUENCE [LARGE SCALE GENOMIC DNA]</scope>
    <source>
        <strain evidence="2 3">441</strain>
    </source>
</reference>
<gene>
    <name evidence="2" type="ORF">PISMIDRAFT_681697</name>
</gene>
<feature type="region of interest" description="Disordered" evidence="1">
    <location>
        <begin position="1"/>
        <end position="55"/>
    </location>
</feature>
<dbReference type="EMBL" id="KN833755">
    <property type="protein sequence ID" value="KIK21138.1"/>
    <property type="molecule type" value="Genomic_DNA"/>
</dbReference>
<evidence type="ECO:0000313" key="3">
    <source>
        <dbReference type="Proteomes" id="UP000054018"/>
    </source>
</evidence>
<sequence>MPSTPSSLTQPAIEELNQATPPRPTQDKHERGCATVEESTNGHVRAGSPVNEGGHERDILRRLAVDGTAHHTIRSDRVDGYVNVAS</sequence>
<organism evidence="2 3">
    <name type="scientific">Pisolithus microcarpus 441</name>
    <dbReference type="NCBI Taxonomy" id="765257"/>
    <lineage>
        <taxon>Eukaryota</taxon>
        <taxon>Fungi</taxon>
        <taxon>Dikarya</taxon>
        <taxon>Basidiomycota</taxon>
        <taxon>Agaricomycotina</taxon>
        <taxon>Agaricomycetes</taxon>
        <taxon>Agaricomycetidae</taxon>
        <taxon>Boletales</taxon>
        <taxon>Sclerodermatineae</taxon>
        <taxon>Pisolithaceae</taxon>
        <taxon>Pisolithus</taxon>
    </lineage>
</organism>
<evidence type="ECO:0000313" key="2">
    <source>
        <dbReference type="EMBL" id="KIK21138.1"/>
    </source>
</evidence>
<accession>A0A0C9ZMW0</accession>
<proteinExistence type="predicted"/>
<keyword evidence="3" id="KW-1185">Reference proteome</keyword>